<evidence type="ECO:0000256" key="6">
    <source>
        <dbReference type="ARBA" id="ARBA00022840"/>
    </source>
</evidence>
<dbReference type="GO" id="GO:0140326">
    <property type="term" value="F:ATPase-coupled intramembrane lipid transporter activity"/>
    <property type="evidence" value="ECO:0007669"/>
    <property type="project" value="UniProtKB-EC"/>
</dbReference>
<sequence length="748" mass="84040">MSVITRDLDGKLRIYTKGADAIIFARLAEGQSPDVTEQHLHEFAVEGLRTLCLAYADLDDDWFQDWHRRYRHANSELIDREEKVAAVVDEIERDLTLLGATAIEDKLQDGVPETLKKLEQASIKVWVLTGDKQETAINIGLSCGAIDEGMDVVIINEDNLEDTAAQLDRALGRWSAMRTDPAMERKLGLVIDGQTLHYALEEELQKRFMVVTNMARSVIACRVSPKQKTEIVELVRRLDKDKVTLAIGDGANDVGMIQAAHVGVGIVGLEGQEAKLASDYSIGQFRFLGRLMLVHGRWSYKRLSKMVLFTIYRNAALTLCEIYWASFSAFSGQPLLDPWMGGLYNLLLASLPPIVLGIFDQELTAEYALAFPEIYSKGQRNTAYNFRVFLSWILSAIWQSAVVFFVCFWGFGDIPQAGGQMLGMWAFGTVVFSVVIFTVHVMLLVYQSSWTKLSASLFFVSFFSWFVVGSLFSLRPVALTSRLSPPLYAVVHRVFADPKFWLVSLLCPVLCVSPALLWKYSKRRRRPNMKMLVQELIRSGKTREQITGESPMPMARTPSYDPSRRGTPAAAPVTFVVGGEREYLFSGFNFDVGHNGAMLRHAFHSSWGARRKRMRVLKRAGSDTELDVEGVKTAEAESPESSTQMTHKWVNNGGARNNGEDQPIPDRRRPSRRPGQQGPLASEGRDDPEWEDRVADTGRPQNATHRRAISDGAVLVEAQFDRLDRRQHSGVGYDNDDTSDEDVIRRDM</sequence>
<evidence type="ECO:0000256" key="15">
    <source>
        <dbReference type="SAM" id="MobiDB-lite"/>
    </source>
</evidence>
<dbReference type="GO" id="GO:0005524">
    <property type="term" value="F:ATP binding"/>
    <property type="evidence" value="ECO:0007669"/>
    <property type="project" value="UniProtKB-UniRule"/>
</dbReference>
<dbReference type="SUPFAM" id="SSF81665">
    <property type="entry name" value="Calcium ATPase, transmembrane domain M"/>
    <property type="match status" value="1"/>
</dbReference>
<evidence type="ECO:0000256" key="9">
    <source>
        <dbReference type="ARBA" id="ARBA00022989"/>
    </source>
</evidence>
<dbReference type="GO" id="GO:0045332">
    <property type="term" value="P:phospholipid translocation"/>
    <property type="evidence" value="ECO:0007669"/>
    <property type="project" value="TreeGrafter"/>
</dbReference>
<dbReference type="STRING" id="2769.R7QAN1"/>
<keyword evidence="6 12" id="KW-0067">ATP-binding</keyword>
<dbReference type="GO" id="GO:0000287">
    <property type="term" value="F:magnesium ion binding"/>
    <property type="evidence" value="ECO:0007669"/>
    <property type="project" value="UniProtKB-UniRule"/>
</dbReference>
<evidence type="ECO:0000259" key="16">
    <source>
        <dbReference type="Pfam" id="PF16212"/>
    </source>
</evidence>
<dbReference type="InterPro" id="IPR023299">
    <property type="entry name" value="ATPase_P-typ_cyto_dom_N"/>
</dbReference>
<evidence type="ECO:0000256" key="2">
    <source>
        <dbReference type="ARBA" id="ARBA00008109"/>
    </source>
</evidence>
<dbReference type="OrthoDB" id="377733at2759"/>
<feature type="domain" description="P-type ATPase C-terminal" evidence="16">
    <location>
        <begin position="276"/>
        <end position="527"/>
    </location>
</feature>
<evidence type="ECO:0000256" key="10">
    <source>
        <dbReference type="ARBA" id="ARBA00023136"/>
    </source>
</evidence>
<feature type="compositionally biased region" description="Basic and acidic residues" evidence="15">
    <location>
        <begin position="683"/>
        <end position="696"/>
    </location>
</feature>
<keyword evidence="10 14" id="KW-0472">Membrane</keyword>
<dbReference type="Gene3D" id="3.40.50.1000">
    <property type="entry name" value="HAD superfamily/HAD-like"/>
    <property type="match status" value="1"/>
</dbReference>
<proteinExistence type="inferred from homology"/>
<dbReference type="Pfam" id="PF00702">
    <property type="entry name" value="Hydrolase"/>
    <property type="match status" value="1"/>
</dbReference>
<dbReference type="GeneID" id="17322649"/>
<feature type="transmembrane region" description="Helical" evidence="14">
    <location>
        <begin position="389"/>
        <end position="411"/>
    </location>
</feature>
<keyword evidence="18" id="KW-1185">Reference proteome</keyword>
<keyword evidence="9 14" id="KW-1133">Transmembrane helix</keyword>
<feature type="region of interest" description="Disordered" evidence="15">
    <location>
        <begin position="547"/>
        <end position="567"/>
    </location>
</feature>
<dbReference type="AlphaFoldDB" id="R7QAN1"/>
<dbReference type="PANTHER" id="PTHR24092">
    <property type="entry name" value="PROBABLE PHOSPHOLIPID-TRANSPORTING ATPASE"/>
    <property type="match status" value="1"/>
</dbReference>
<feature type="transmembrane region" description="Helical" evidence="14">
    <location>
        <begin position="500"/>
        <end position="520"/>
    </location>
</feature>
<dbReference type="GO" id="GO:0016887">
    <property type="term" value="F:ATP hydrolysis activity"/>
    <property type="evidence" value="ECO:0007669"/>
    <property type="project" value="InterPro"/>
</dbReference>
<dbReference type="GO" id="GO:0005886">
    <property type="term" value="C:plasma membrane"/>
    <property type="evidence" value="ECO:0007669"/>
    <property type="project" value="TreeGrafter"/>
</dbReference>
<feature type="binding site" evidence="12">
    <location>
        <position position="222"/>
    </location>
    <ligand>
        <name>ATP</name>
        <dbReference type="ChEBI" id="CHEBI:30616"/>
    </ligand>
</feature>
<evidence type="ECO:0000256" key="5">
    <source>
        <dbReference type="ARBA" id="ARBA00022741"/>
    </source>
</evidence>
<dbReference type="Gramene" id="CDF35124">
    <property type="protein sequence ID" value="CDF35124"/>
    <property type="gene ID" value="CHC_T00003061001"/>
</dbReference>
<feature type="transmembrane region" description="Helical" evidence="14">
    <location>
        <begin position="339"/>
        <end position="359"/>
    </location>
</feature>
<evidence type="ECO:0000256" key="8">
    <source>
        <dbReference type="ARBA" id="ARBA00022967"/>
    </source>
</evidence>
<feature type="region of interest" description="Disordered" evidence="15">
    <location>
        <begin position="619"/>
        <end position="710"/>
    </location>
</feature>
<evidence type="ECO:0000256" key="13">
    <source>
        <dbReference type="PIRSR" id="PIRSR606539-3"/>
    </source>
</evidence>
<keyword evidence="8 14" id="KW-1278">Translocase</keyword>
<evidence type="ECO:0000256" key="11">
    <source>
        <dbReference type="ARBA" id="ARBA00034036"/>
    </source>
</evidence>
<name>R7QAN1_CHOCR</name>
<dbReference type="SUPFAM" id="SSF56784">
    <property type="entry name" value="HAD-like"/>
    <property type="match status" value="1"/>
</dbReference>
<comment type="catalytic activity">
    <reaction evidence="11 14">
        <text>ATP + H2O + phospholipidSide 1 = ADP + phosphate + phospholipidSide 2.</text>
        <dbReference type="EC" id="7.6.2.1"/>
    </reaction>
</comment>
<feature type="transmembrane region" description="Helical" evidence="14">
    <location>
        <begin position="306"/>
        <end position="327"/>
    </location>
</feature>
<keyword evidence="4 13" id="KW-0479">Metal-binding</keyword>
<dbReference type="EC" id="7.6.2.1" evidence="14"/>
<evidence type="ECO:0000256" key="12">
    <source>
        <dbReference type="PIRSR" id="PIRSR606539-2"/>
    </source>
</evidence>
<dbReference type="InterPro" id="IPR036412">
    <property type="entry name" value="HAD-like_sf"/>
</dbReference>
<evidence type="ECO:0000256" key="3">
    <source>
        <dbReference type="ARBA" id="ARBA00022692"/>
    </source>
</evidence>
<dbReference type="KEGG" id="ccp:CHC_T00003061001"/>
<gene>
    <name evidence="17" type="ORF">CHC_T00003061001</name>
</gene>
<dbReference type="PhylomeDB" id="R7QAN1"/>
<feature type="binding site" evidence="12">
    <location>
        <position position="252"/>
    </location>
    <ligand>
        <name>ATP</name>
        <dbReference type="ChEBI" id="CHEBI:30616"/>
    </ligand>
</feature>
<feature type="binding site" evidence="12">
    <location>
        <position position="17"/>
    </location>
    <ligand>
        <name>ATP</name>
        <dbReference type="ChEBI" id="CHEBI:30616"/>
    </ligand>
</feature>
<dbReference type="InterPro" id="IPR006539">
    <property type="entry name" value="P-type_ATPase_IV"/>
</dbReference>
<evidence type="ECO:0000313" key="18">
    <source>
        <dbReference type="Proteomes" id="UP000012073"/>
    </source>
</evidence>
<evidence type="ECO:0000256" key="14">
    <source>
        <dbReference type="RuleBase" id="RU362033"/>
    </source>
</evidence>
<feature type="region of interest" description="Disordered" evidence="15">
    <location>
        <begin position="723"/>
        <end position="748"/>
    </location>
</feature>
<keyword evidence="3 14" id="KW-0812">Transmembrane</keyword>
<dbReference type="InterPro" id="IPR032630">
    <property type="entry name" value="P_typ_ATPase_c"/>
</dbReference>
<feature type="binding site" evidence="12">
    <location>
        <position position="228"/>
    </location>
    <ligand>
        <name>ATP</name>
        <dbReference type="ChEBI" id="CHEBI:30616"/>
    </ligand>
</feature>
<feature type="binding site" evidence="12">
    <location>
        <position position="49"/>
    </location>
    <ligand>
        <name>ATP</name>
        <dbReference type="ChEBI" id="CHEBI:30616"/>
    </ligand>
</feature>
<organism evidence="17 18">
    <name type="scientific">Chondrus crispus</name>
    <name type="common">Carrageen Irish moss</name>
    <name type="synonym">Polymorpha crispa</name>
    <dbReference type="NCBI Taxonomy" id="2769"/>
    <lineage>
        <taxon>Eukaryota</taxon>
        <taxon>Rhodophyta</taxon>
        <taxon>Florideophyceae</taxon>
        <taxon>Rhodymeniophycidae</taxon>
        <taxon>Gigartinales</taxon>
        <taxon>Gigartinaceae</taxon>
        <taxon>Chondrus</taxon>
    </lineage>
</organism>
<comment type="subcellular location">
    <subcellularLocation>
        <location evidence="1 14">Membrane</location>
        <topology evidence="1 14">Multi-pass membrane protein</topology>
    </subcellularLocation>
</comment>
<dbReference type="NCBIfam" id="TIGR01494">
    <property type="entry name" value="ATPase_P-type"/>
    <property type="match status" value="1"/>
</dbReference>
<feature type="transmembrane region" description="Helical" evidence="14">
    <location>
        <begin position="423"/>
        <end position="445"/>
    </location>
</feature>
<comment type="similarity">
    <text evidence="2 14">Belongs to the cation transport ATPase (P-type) (TC 3.A.3) family. Type IV subfamily.</text>
</comment>
<evidence type="ECO:0000256" key="4">
    <source>
        <dbReference type="ARBA" id="ARBA00022723"/>
    </source>
</evidence>
<evidence type="ECO:0000313" key="17">
    <source>
        <dbReference type="EMBL" id="CDF35124.1"/>
    </source>
</evidence>
<feature type="binding site" evidence="13">
    <location>
        <position position="253"/>
    </location>
    <ligand>
        <name>Mg(2+)</name>
        <dbReference type="ChEBI" id="CHEBI:18420"/>
    </ligand>
</feature>
<feature type="binding site" evidence="12">
    <location>
        <position position="129"/>
    </location>
    <ligand>
        <name>ATP</name>
        <dbReference type="ChEBI" id="CHEBI:30616"/>
    </ligand>
</feature>
<dbReference type="RefSeq" id="XP_005714943.1">
    <property type="nucleotide sequence ID" value="XM_005714886.1"/>
</dbReference>
<dbReference type="SUPFAM" id="SSF81660">
    <property type="entry name" value="Metal cation-transporting ATPase, ATP-binding domain N"/>
    <property type="match status" value="1"/>
</dbReference>
<protein>
    <recommendedName>
        <fullName evidence="14">Phospholipid-transporting ATPase</fullName>
        <ecNumber evidence="14">7.6.2.1</ecNumber>
    </recommendedName>
</protein>
<dbReference type="Proteomes" id="UP000012073">
    <property type="component" value="Unassembled WGS sequence"/>
</dbReference>
<dbReference type="InterPro" id="IPR023298">
    <property type="entry name" value="ATPase_P-typ_TM_dom_sf"/>
</dbReference>
<feature type="binding site" evidence="12">
    <location>
        <position position="130"/>
    </location>
    <ligand>
        <name>ATP</name>
        <dbReference type="ChEBI" id="CHEBI:30616"/>
    </ligand>
</feature>
<dbReference type="InterPro" id="IPR023214">
    <property type="entry name" value="HAD_sf"/>
</dbReference>
<feature type="binding site" evidence="13">
    <location>
        <position position="249"/>
    </location>
    <ligand>
        <name>Mg(2+)</name>
        <dbReference type="ChEBI" id="CHEBI:18420"/>
    </ligand>
</feature>
<dbReference type="EMBL" id="HG001718">
    <property type="protein sequence ID" value="CDF35124.1"/>
    <property type="molecule type" value="Genomic_DNA"/>
</dbReference>
<dbReference type="NCBIfam" id="TIGR01652">
    <property type="entry name" value="ATPase-Plipid"/>
    <property type="match status" value="1"/>
</dbReference>
<feature type="binding site" evidence="12">
    <location>
        <position position="131"/>
    </location>
    <ligand>
        <name>ATP</name>
        <dbReference type="ChEBI" id="CHEBI:30616"/>
    </ligand>
</feature>
<feature type="transmembrane region" description="Helical" evidence="14">
    <location>
        <begin position="457"/>
        <end position="480"/>
    </location>
</feature>
<evidence type="ECO:0000256" key="7">
    <source>
        <dbReference type="ARBA" id="ARBA00022842"/>
    </source>
</evidence>
<dbReference type="FunFam" id="3.40.50.1000:FF:000014">
    <property type="entry name" value="Phospholipid-transporting ATPase"/>
    <property type="match status" value="1"/>
</dbReference>
<dbReference type="Gene3D" id="3.40.1110.10">
    <property type="entry name" value="Calcium-transporting ATPase, cytoplasmic domain N"/>
    <property type="match status" value="1"/>
</dbReference>
<keyword evidence="5 12" id="KW-0547">Nucleotide-binding</keyword>
<reference evidence="18" key="1">
    <citation type="journal article" date="2013" name="Proc. Natl. Acad. Sci. U.S.A.">
        <title>Genome structure and metabolic features in the red seaweed Chondrus crispus shed light on evolution of the Archaeplastida.</title>
        <authorList>
            <person name="Collen J."/>
            <person name="Porcel B."/>
            <person name="Carre W."/>
            <person name="Ball S.G."/>
            <person name="Chaparro C."/>
            <person name="Tonon T."/>
            <person name="Barbeyron T."/>
            <person name="Michel G."/>
            <person name="Noel B."/>
            <person name="Valentin K."/>
            <person name="Elias M."/>
            <person name="Artiguenave F."/>
            <person name="Arun A."/>
            <person name="Aury J.M."/>
            <person name="Barbosa-Neto J.F."/>
            <person name="Bothwell J.H."/>
            <person name="Bouget F.Y."/>
            <person name="Brillet L."/>
            <person name="Cabello-Hurtado F."/>
            <person name="Capella-Gutierrez S."/>
            <person name="Charrier B."/>
            <person name="Cladiere L."/>
            <person name="Cock J.M."/>
            <person name="Coelho S.M."/>
            <person name="Colleoni C."/>
            <person name="Czjzek M."/>
            <person name="Da Silva C."/>
            <person name="Delage L."/>
            <person name="Denoeud F."/>
            <person name="Deschamps P."/>
            <person name="Dittami S.M."/>
            <person name="Gabaldon T."/>
            <person name="Gachon C.M."/>
            <person name="Groisillier A."/>
            <person name="Herve C."/>
            <person name="Jabbari K."/>
            <person name="Katinka M."/>
            <person name="Kloareg B."/>
            <person name="Kowalczyk N."/>
            <person name="Labadie K."/>
            <person name="Leblanc C."/>
            <person name="Lopez P.J."/>
            <person name="McLachlan D.H."/>
            <person name="Meslet-Cladiere L."/>
            <person name="Moustafa A."/>
            <person name="Nehr Z."/>
            <person name="Nyvall Collen P."/>
            <person name="Panaud O."/>
            <person name="Partensky F."/>
            <person name="Poulain J."/>
            <person name="Rensing S.A."/>
            <person name="Rousvoal S."/>
            <person name="Samson G."/>
            <person name="Symeonidi A."/>
            <person name="Weissenbach J."/>
            <person name="Zambounis A."/>
            <person name="Wincker P."/>
            <person name="Boyen C."/>
        </authorList>
    </citation>
    <scope>NUCLEOTIDE SEQUENCE [LARGE SCALE GENOMIC DNA]</scope>
    <source>
        <strain evidence="18">cv. Stackhouse</strain>
    </source>
</reference>
<dbReference type="InterPro" id="IPR001757">
    <property type="entry name" value="P_typ_ATPase"/>
</dbReference>
<keyword evidence="7 13" id="KW-0460">Magnesium</keyword>
<feature type="binding site" evidence="12">
    <location>
        <position position="253"/>
    </location>
    <ligand>
        <name>ATP</name>
        <dbReference type="ChEBI" id="CHEBI:30616"/>
    </ligand>
</feature>
<comment type="cofactor">
    <cofactor evidence="13">
        <name>Mg(2+)</name>
        <dbReference type="ChEBI" id="CHEBI:18420"/>
    </cofactor>
</comment>
<evidence type="ECO:0000256" key="1">
    <source>
        <dbReference type="ARBA" id="ARBA00004141"/>
    </source>
</evidence>
<dbReference type="Pfam" id="PF16212">
    <property type="entry name" value="PhoLip_ATPase_C"/>
    <property type="match status" value="1"/>
</dbReference>
<accession>R7QAN1</accession>